<evidence type="ECO:0000256" key="7">
    <source>
        <dbReference type="SAM" id="Phobius"/>
    </source>
</evidence>
<proteinExistence type="predicted"/>
<gene>
    <name evidence="9" type="ORF">SPF06_08190</name>
</gene>
<evidence type="ECO:0000256" key="5">
    <source>
        <dbReference type="ARBA" id="ARBA00022989"/>
    </source>
</evidence>
<dbReference type="Pfam" id="PF00498">
    <property type="entry name" value="FHA"/>
    <property type="match status" value="1"/>
</dbReference>
<comment type="subcellular location">
    <subcellularLocation>
        <location evidence="1">Cell membrane</location>
        <topology evidence="1">Multi-pass membrane protein</topology>
    </subcellularLocation>
</comment>
<name>A0ABU5T4V7_9MICC</name>
<dbReference type="SMART" id="SM00240">
    <property type="entry name" value="FHA"/>
    <property type="match status" value="1"/>
</dbReference>
<evidence type="ECO:0000256" key="6">
    <source>
        <dbReference type="ARBA" id="ARBA00023136"/>
    </source>
</evidence>
<dbReference type="SUPFAM" id="SSF49879">
    <property type="entry name" value="SMAD/FHA domain"/>
    <property type="match status" value="1"/>
</dbReference>
<evidence type="ECO:0000313" key="9">
    <source>
        <dbReference type="EMBL" id="MEA5454697.1"/>
    </source>
</evidence>
<keyword evidence="5 7" id="KW-1133">Transmembrane helix</keyword>
<keyword evidence="6 7" id="KW-0472">Membrane</keyword>
<sequence>MAQLQLVDASTGKRAVAKLVDLAILTAVELVPFGFGAASLGSLSGSRYPTASDEAALLAAFIWFALAVALGLAVGIVLWGWEARTGSTPGNSLVGIRTANLEGRAPGWGAVFIRCLVFGLVCLIPVAGLVLALISNLFDANGQRQGWHDKAARTLAFDVRAGRNPVTTGGIEGPEAFAPPEALPPVRPVASPVAAPPAAAPLVAPAPAAHALAVPAPPQAFAPAPTPRAPSSFAAPAAHGSAYDDELDATRLARPGGRGGDIVLSFSDGRRLTLRGPVLVGRNPAAYDGETFQQLVSIDDPGRSVSKTHLTVWAEHGRVWVQDRKSTNGTTVVREDGSASDLEPSLPLEVAAGDVVHFGDCFFSVGISREARA</sequence>
<feature type="transmembrane region" description="Helical" evidence="7">
    <location>
        <begin position="111"/>
        <end position="134"/>
    </location>
</feature>
<evidence type="ECO:0000313" key="10">
    <source>
        <dbReference type="Proteomes" id="UP001304769"/>
    </source>
</evidence>
<dbReference type="RefSeq" id="WP_323278537.1">
    <property type="nucleotide sequence ID" value="NZ_JAYGGQ010000004.1"/>
</dbReference>
<dbReference type="Gene3D" id="2.60.200.20">
    <property type="match status" value="1"/>
</dbReference>
<dbReference type="InterPro" id="IPR000253">
    <property type="entry name" value="FHA_dom"/>
</dbReference>
<feature type="transmembrane region" description="Helical" evidence="7">
    <location>
        <begin position="55"/>
        <end position="81"/>
    </location>
</feature>
<dbReference type="Pfam" id="PF06271">
    <property type="entry name" value="RDD"/>
    <property type="match status" value="1"/>
</dbReference>
<dbReference type="Proteomes" id="UP001304769">
    <property type="component" value="Unassembled WGS sequence"/>
</dbReference>
<comment type="caution">
    <text evidence="9">The sequence shown here is derived from an EMBL/GenBank/DDBJ whole genome shotgun (WGS) entry which is preliminary data.</text>
</comment>
<feature type="domain" description="FHA" evidence="8">
    <location>
        <begin position="278"/>
        <end position="332"/>
    </location>
</feature>
<evidence type="ECO:0000256" key="3">
    <source>
        <dbReference type="ARBA" id="ARBA00022553"/>
    </source>
</evidence>
<keyword evidence="2" id="KW-1003">Cell membrane</keyword>
<dbReference type="PROSITE" id="PS50006">
    <property type="entry name" value="FHA_DOMAIN"/>
    <property type="match status" value="1"/>
</dbReference>
<accession>A0ABU5T4V7</accession>
<evidence type="ECO:0000256" key="1">
    <source>
        <dbReference type="ARBA" id="ARBA00004651"/>
    </source>
</evidence>
<keyword evidence="3" id="KW-0597">Phosphoprotein</keyword>
<evidence type="ECO:0000256" key="2">
    <source>
        <dbReference type="ARBA" id="ARBA00022475"/>
    </source>
</evidence>
<dbReference type="InterPro" id="IPR010432">
    <property type="entry name" value="RDD"/>
</dbReference>
<dbReference type="PANTHER" id="PTHR36115">
    <property type="entry name" value="PROLINE-RICH ANTIGEN HOMOLOG-RELATED"/>
    <property type="match status" value="1"/>
</dbReference>
<evidence type="ECO:0000256" key="4">
    <source>
        <dbReference type="ARBA" id="ARBA00022692"/>
    </source>
</evidence>
<protein>
    <submittedName>
        <fullName evidence="9">RDD family protein</fullName>
    </submittedName>
</protein>
<dbReference type="InterPro" id="IPR051791">
    <property type="entry name" value="Pra-immunoreactive"/>
</dbReference>
<dbReference type="PANTHER" id="PTHR36115:SF4">
    <property type="entry name" value="MEMBRANE PROTEIN"/>
    <property type="match status" value="1"/>
</dbReference>
<evidence type="ECO:0000259" key="8">
    <source>
        <dbReference type="PROSITE" id="PS50006"/>
    </source>
</evidence>
<keyword evidence="4 7" id="KW-0812">Transmembrane</keyword>
<reference evidence="9 10" key="1">
    <citation type="submission" date="2023-12" db="EMBL/GenBank/DDBJ databases">
        <title>Sinomonas terricola sp. nov, isolated from litchi orchard soil in Guangdong, PR China.</title>
        <authorList>
            <person name="Jiaxin W."/>
            <person name="Yang Z."/>
            <person name="Honghui Z."/>
        </authorList>
    </citation>
    <scope>NUCLEOTIDE SEQUENCE [LARGE SCALE GENOMIC DNA]</scope>
    <source>
        <strain evidence="9 10">JGH33</strain>
    </source>
</reference>
<feature type="transmembrane region" description="Helical" evidence="7">
    <location>
        <begin position="22"/>
        <end position="43"/>
    </location>
</feature>
<keyword evidence="10" id="KW-1185">Reference proteome</keyword>
<dbReference type="CDD" id="cd00060">
    <property type="entry name" value="FHA"/>
    <property type="match status" value="1"/>
</dbReference>
<dbReference type="InterPro" id="IPR008984">
    <property type="entry name" value="SMAD_FHA_dom_sf"/>
</dbReference>
<organism evidence="9 10">
    <name type="scientific">Sinomonas terricola</name>
    <dbReference type="NCBI Taxonomy" id="3110330"/>
    <lineage>
        <taxon>Bacteria</taxon>
        <taxon>Bacillati</taxon>
        <taxon>Actinomycetota</taxon>
        <taxon>Actinomycetes</taxon>
        <taxon>Micrococcales</taxon>
        <taxon>Micrococcaceae</taxon>
        <taxon>Sinomonas</taxon>
    </lineage>
</organism>
<dbReference type="EMBL" id="JAYGGQ010000004">
    <property type="protein sequence ID" value="MEA5454697.1"/>
    <property type="molecule type" value="Genomic_DNA"/>
</dbReference>